<proteinExistence type="predicted"/>
<dbReference type="AlphaFoldDB" id="A0A918G4J2"/>
<keyword evidence="3" id="KW-1185">Reference proteome</keyword>
<sequence>MTVRRVVPAIPSEAVRETRAFYGALGRQEAMGPGWIVTPASPSRPTARLAVMPGDRTAPAAPGMSAEVDDADAAYAPPRDRGAEIVHPLRDEEWGCGGSSSATPVAAWPTWSATAGAVRLPAGGAWGRSFGSGRGESAASSPRLRPDPNGRPYVSGSGRRPVRLRVPGRDATQARTVSAYQ</sequence>
<dbReference type="InterPro" id="IPR029068">
    <property type="entry name" value="Glyas_Bleomycin-R_OHBP_Dase"/>
</dbReference>
<evidence type="ECO:0000313" key="2">
    <source>
        <dbReference type="EMBL" id="GGS17706.1"/>
    </source>
</evidence>
<evidence type="ECO:0008006" key="4">
    <source>
        <dbReference type="Google" id="ProtNLM"/>
    </source>
</evidence>
<dbReference type="EMBL" id="BMSL01000001">
    <property type="protein sequence ID" value="GGS17706.1"/>
    <property type="molecule type" value="Genomic_DNA"/>
</dbReference>
<reference evidence="2" key="2">
    <citation type="submission" date="2020-09" db="EMBL/GenBank/DDBJ databases">
        <authorList>
            <person name="Sun Q."/>
            <person name="Ohkuma M."/>
        </authorList>
    </citation>
    <scope>NUCLEOTIDE SEQUENCE</scope>
    <source>
        <strain evidence="2">JCM 4234</strain>
    </source>
</reference>
<comment type="caution">
    <text evidence="2">The sequence shown here is derived from an EMBL/GenBank/DDBJ whole genome shotgun (WGS) entry which is preliminary data.</text>
</comment>
<feature type="region of interest" description="Disordered" evidence="1">
    <location>
        <begin position="129"/>
        <end position="181"/>
    </location>
</feature>
<dbReference type="Gene3D" id="3.10.180.10">
    <property type="entry name" value="2,3-Dihydroxybiphenyl 1,2-Dioxygenase, domain 1"/>
    <property type="match status" value="1"/>
</dbReference>
<protein>
    <recommendedName>
        <fullName evidence="4">Glyoxalase-like domain-containing protein</fullName>
    </recommendedName>
</protein>
<accession>A0A918G4J2</accession>
<reference evidence="2" key="1">
    <citation type="journal article" date="2014" name="Int. J. Syst. Evol. Microbiol.">
        <title>Complete genome sequence of Corynebacterium casei LMG S-19264T (=DSM 44701T), isolated from a smear-ripened cheese.</title>
        <authorList>
            <consortium name="US DOE Joint Genome Institute (JGI-PGF)"/>
            <person name="Walter F."/>
            <person name="Albersmeier A."/>
            <person name="Kalinowski J."/>
            <person name="Ruckert C."/>
        </authorList>
    </citation>
    <scope>NUCLEOTIDE SEQUENCE</scope>
    <source>
        <strain evidence="2">JCM 4234</strain>
    </source>
</reference>
<gene>
    <name evidence="2" type="ORF">GCM10010238_02230</name>
</gene>
<name>A0A918G4J2_STRGD</name>
<evidence type="ECO:0000256" key="1">
    <source>
        <dbReference type="SAM" id="MobiDB-lite"/>
    </source>
</evidence>
<evidence type="ECO:0000313" key="3">
    <source>
        <dbReference type="Proteomes" id="UP000653493"/>
    </source>
</evidence>
<dbReference type="SUPFAM" id="SSF54593">
    <property type="entry name" value="Glyoxalase/Bleomycin resistance protein/Dihydroxybiphenyl dioxygenase"/>
    <property type="match status" value="1"/>
</dbReference>
<dbReference type="Proteomes" id="UP000653493">
    <property type="component" value="Unassembled WGS sequence"/>
</dbReference>
<organism evidence="2 3">
    <name type="scientific">Streptomyces griseoviridis</name>
    <dbReference type="NCBI Taxonomy" id="45398"/>
    <lineage>
        <taxon>Bacteria</taxon>
        <taxon>Bacillati</taxon>
        <taxon>Actinomycetota</taxon>
        <taxon>Actinomycetes</taxon>
        <taxon>Kitasatosporales</taxon>
        <taxon>Streptomycetaceae</taxon>
        <taxon>Streptomyces</taxon>
    </lineage>
</organism>